<name>A0A9X6S5T6_9LACO</name>
<protein>
    <submittedName>
        <fullName evidence="1">Uncharacterized protein</fullName>
    </submittedName>
</protein>
<sequence length="343" mass="39517">MAVTSQEEYKKNLDLMSEVKPIIRNYLYELTSDLAEGKNLNISDGKVQAMILKHIDKNISDWNNEVHIFARKEGQKGHIFKNAPELFEEFISSDASRDIRYIYVDSWKIEGNLGFYINSRALDILEEKVGNTATLYDLYREFIKAKYPGEKIMRLDLTKVDDEFMMWVKEEKRVDLKNKIIPALRKGIKQKIDARVEYFLSDLGLTPSDLGKVGLANVSDTIVEQDLPDAVDDYLNMIEEDSDATVQDWLADAVDNNYINARLNQFINHEKINQLHIEKILETYADNPLTNKLPRSKWEALLNQVSPERITACFTNAGRADSNRAEHLAFTLVPDLEDRSAYE</sequence>
<dbReference type="Proteomes" id="UP000218139">
    <property type="component" value="Unassembled WGS sequence"/>
</dbReference>
<evidence type="ECO:0000313" key="1">
    <source>
        <dbReference type="EMBL" id="PAY48313.1"/>
    </source>
</evidence>
<organism evidence="1 2">
    <name type="scientific">Ligilactobacillus salivarius</name>
    <dbReference type="NCBI Taxonomy" id="1624"/>
    <lineage>
        <taxon>Bacteria</taxon>
        <taxon>Bacillati</taxon>
        <taxon>Bacillota</taxon>
        <taxon>Bacilli</taxon>
        <taxon>Lactobacillales</taxon>
        <taxon>Lactobacillaceae</taxon>
        <taxon>Ligilactobacillus</taxon>
    </lineage>
</organism>
<gene>
    <name evidence="1" type="ORF">A8C52_05130</name>
</gene>
<proteinExistence type="predicted"/>
<reference evidence="1 2" key="1">
    <citation type="submission" date="2016-05" db="EMBL/GenBank/DDBJ databases">
        <authorList>
            <person name="Lee J.-Y."/>
            <person name="Kim E.B."/>
            <person name="Choi Y.-J."/>
        </authorList>
    </citation>
    <scope>NUCLEOTIDE SEQUENCE [LARGE SCALE GENOMIC DNA]</scope>
    <source>
        <strain evidence="1 2">KLA006</strain>
    </source>
</reference>
<dbReference type="RefSeq" id="WP_086201032.1">
    <property type="nucleotide sequence ID" value="NZ_LXZG01000077.1"/>
</dbReference>
<dbReference type="EMBL" id="LXZO01000066">
    <property type="protein sequence ID" value="PAY48313.1"/>
    <property type="molecule type" value="Genomic_DNA"/>
</dbReference>
<comment type="caution">
    <text evidence="1">The sequence shown here is derived from an EMBL/GenBank/DDBJ whole genome shotgun (WGS) entry which is preliminary data.</text>
</comment>
<evidence type="ECO:0000313" key="2">
    <source>
        <dbReference type="Proteomes" id="UP000218139"/>
    </source>
</evidence>
<accession>A0A9X6S5T6</accession>
<dbReference type="AlphaFoldDB" id="A0A9X6S5T6"/>